<dbReference type="GO" id="GO:1990404">
    <property type="term" value="F:NAD+-protein mono-ADP-ribosyltransferase activity"/>
    <property type="evidence" value="ECO:0007669"/>
    <property type="project" value="TreeGrafter"/>
</dbReference>
<evidence type="ECO:0000256" key="2">
    <source>
        <dbReference type="ARBA" id="ARBA00022676"/>
    </source>
</evidence>
<dbReference type="CDD" id="cd01439">
    <property type="entry name" value="TCCD_inducible_PARP_like"/>
    <property type="match status" value="1"/>
</dbReference>
<evidence type="ECO:0000256" key="7">
    <source>
        <dbReference type="RuleBase" id="RU362114"/>
    </source>
</evidence>
<dbReference type="GO" id="GO:0070212">
    <property type="term" value="P:protein poly-ADP-ribosylation"/>
    <property type="evidence" value="ECO:0007669"/>
    <property type="project" value="TreeGrafter"/>
</dbReference>
<reference evidence="9" key="1">
    <citation type="submission" date="2023-08" db="EMBL/GenBank/DDBJ databases">
        <title>Pelteobagrus vachellii genome.</title>
        <authorList>
            <person name="Liu H."/>
        </authorList>
    </citation>
    <scope>NUCLEOTIDE SEQUENCE</scope>
    <source>
        <strain evidence="9">PRFRI_2022a</strain>
        <tissue evidence="9">Muscle</tissue>
    </source>
</reference>
<dbReference type="GO" id="GO:0003714">
    <property type="term" value="F:transcription corepressor activity"/>
    <property type="evidence" value="ECO:0007669"/>
    <property type="project" value="TreeGrafter"/>
</dbReference>
<evidence type="ECO:0000256" key="4">
    <source>
        <dbReference type="ARBA" id="ARBA00023027"/>
    </source>
</evidence>
<dbReference type="GO" id="GO:0005737">
    <property type="term" value="C:cytoplasm"/>
    <property type="evidence" value="ECO:0007669"/>
    <property type="project" value="TreeGrafter"/>
</dbReference>
<dbReference type="FunFam" id="3.90.228.10:FF:000008">
    <property type="entry name" value="Poly [ADP-ribose] polymerase"/>
    <property type="match status" value="1"/>
</dbReference>
<name>A0AA88TJC7_TACVA</name>
<dbReference type="EMBL" id="JAVHJS010000001">
    <property type="protein sequence ID" value="KAK2869106.1"/>
    <property type="molecule type" value="Genomic_DNA"/>
</dbReference>
<dbReference type="SUPFAM" id="SSF56399">
    <property type="entry name" value="ADP-ribosylation"/>
    <property type="match status" value="1"/>
</dbReference>
<evidence type="ECO:0000259" key="8">
    <source>
        <dbReference type="PROSITE" id="PS51059"/>
    </source>
</evidence>
<dbReference type="GO" id="GO:0003950">
    <property type="term" value="F:NAD+ poly-ADP-ribosyltransferase activity"/>
    <property type="evidence" value="ECO:0007669"/>
    <property type="project" value="UniProtKB-UniRule"/>
</dbReference>
<dbReference type="Pfam" id="PF00644">
    <property type="entry name" value="PARP"/>
    <property type="match status" value="1"/>
</dbReference>
<evidence type="ECO:0000256" key="1">
    <source>
        <dbReference type="ARBA" id="ARBA00004123"/>
    </source>
</evidence>
<dbReference type="AlphaFoldDB" id="A0AA88TJC7"/>
<keyword evidence="5" id="KW-0539">Nucleus</keyword>
<keyword evidence="4 7" id="KW-0520">NAD</keyword>
<proteinExistence type="inferred from homology"/>
<sequence>MTTGEVLKVVPLQPSSAEYKRVKSDFKRTVSKTVVKIERIQNVNLRRAYKVHKKELQEKNGTDGAGERVLYHGTTVDACASIQSINFNRRFAAQNGTLYGHGTYFAVDASYSAKPKYSVPSSDGTQLMFVTLVLTGRYTVGKSDMKVPPPRSLQDPIDRFDSVVNNMQNPSMFVVFHDCQAYPDYLITFK</sequence>
<comment type="subcellular location">
    <subcellularLocation>
        <location evidence="1">Nucleus</location>
    </subcellularLocation>
</comment>
<evidence type="ECO:0000313" key="10">
    <source>
        <dbReference type="Proteomes" id="UP001187315"/>
    </source>
</evidence>
<keyword evidence="3 7" id="KW-0808">Transferase</keyword>
<dbReference type="Gene3D" id="3.90.228.10">
    <property type="match status" value="1"/>
</dbReference>
<protein>
    <recommendedName>
        <fullName evidence="7">Poly [ADP-ribose] polymerase</fullName>
        <shortName evidence="7">PARP</shortName>
        <ecNumber evidence="7">2.4.2.-</ecNumber>
    </recommendedName>
</protein>
<keyword evidence="10" id="KW-1185">Reference proteome</keyword>
<dbReference type="GO" id="GO:0005634">
    <property type="term" value="C:nucleus"/>
    <property type="evidence" value="ECO:0007669"/>
    <property type="project" value="UniProtKB-SubCell"/>
</dbReference>
<keyword evidence="2 7" id="KW-0328">Glycosyltransferase</keyword>
<accession>A0AA88TJC7</accession>
<evidence type="ECO:0000256" key="5">
    <source>
        <dbReference type="ARBA" id="ARBA00023242"/>
    </source>
</evidence>
<evidence type="ECO:0000256" key="6">
    <source>
        <dbReference type="ARBA" id="ARBA00024347"/>
    </source>
</evidence>
<dbReference type="PANTHER" id="PTHR14453:SF107">
    <property type="entry name" value="POLY [ADP-RIBOSE] POLYMERASE"/>
    <property type="match status" value="1"/>
</dbReference>
<organism evidence="9 10">
    <name type="scientific">Tachysurus vachellii</name>
    <name type="common">Darkbarbel catfish</name>
    <name type="synonym">Pelteobagrus vachellii</name>
    <dbReference type="NCBI Taxonomy" id="175792"/>
    <lineage>
        <taxon>Eukaryota</taxon>
        <taxon>Metazoa</taxon>
        <taxon>Chordata</taxon>
        <taxon>Craniata</taxon>
        <taxon>Vertebrata</taxon>
        <taxon>Euteleostomi</taxon>
        <taxon>Actinopterygii</taxon>
        <taxon>Neopterygii</taxon>
        <taxon>Teleostei</taxon>
        <taxon>Ostariophysi</taxon>
        <taxon>Siluriformes</taxon>
        <taxon>Bagridae</taxon>
        <taxon>Tachysurus</taxon>
    </lineage>
</organism>
<evidence type="ECO:0000256" key="3">
    <source>
        <dbReference type="ARBA" id="ARBA00022679"/>
    </source>
</evidence>
<dbReference type="PANTHER" id="PTHR14453">
    <property type="entry name" value="PARP/ZINC FINGER CCCH TYPE DOMAIN CONTAINING PROTEIN"/>
    <property type="match status" value="1"/>
</dbReference>
<evidence type="ECO:0000313" key="9">
    <source>
        <dbReference type="EMBL" id="KAK2869106.1"/>
    </source>
</evidence>
<comment type="similarity">
    <text evidence="6">Belongs to the ARTD/PARP family.</text>
</comment>
<feature type="domain" description="PARP catalytic" evidence="8">
    <location>
        <begin position="1"/>
        <end position="190"/>
    </location>
</feature>
<dbReference type="PROSITE" id="PS51059">
    <property type="entry name" value="PARP_CATALYTIC"/>
    <property type="match status" value="1"/>
</dbReference>
<dbReference type="GO" id="GO:0010629">
    <property type="term" value="P:negative regulation of gene expression"/>
    <property type="evidence" value="ECO:0007669"/>
    <property type="project" value="TreeGrafter"/>
</dbReference>
<dbReference type="Proteomes" id="UP001187315">
    <property type="component" value="Unassembled WGS sequence"/>
</dbReference>
<dbReference type="InterPro" id="IPR012317">
    <property type="entry name" value="Poly(ADP-ribose)pol_cat_dom"/>
</dbReference>
<dbReference type="EC" id="2.4.2.-" evidence="7"/>
<comment type="caution">
    <text evidence="9">The sequence shown here is derived from an EMBL/GenBank/DDBJ whole genome shotgun (WGS) entry which is preliminary data.</text>
</comment>
<gene>
    <name evidence="9" type="ORF">Q7C36_000977</name>
</gene>
<dbReference type="InterPro" id="IPR052056">
    <property type="entry name" value="Mono-ARTD/PARP"/>
</dbReference>